<dbReference type="GO" id="GO:0006729">
    <property type="term" value="P:tetrahydrobiopterin biosynthetic process"/>
    <property type="evidence" value="ECO:0007669"/>
    <property type="project" value="TreeGrafter"/>
</dbReference>
<feature type="domain" description="GTP cyclohydrolase I" evidence="8">
    <location>
        <begin position="26"/>
        <end position="200"/>
    </location>
</feature>
<dbReference type="FunFam" id="3.30.1130.10:FF:000001">
    <property type="entry name" value="GTP cyclohydrolase 1"/>
    <property type="match status" value="1"/>
</dbReference>
<evidence type="ECO:0000256" key="4">
    <source>
        <dbReference type="ARBA" id="ARBA00022563"/>
    </source>
</evidence>
<keyword evidence="6" id="KW-0862">Zinc</keyword>
<organism evidence="9 11">
    <name type="scientific">Legionella cherrii</name>
    <dbReference type="NCBI Taxonomy" id="28084"/>
    <lineage>
        <taxon>Bacteria</taxon>
        <taxon>Pseudomonadati</taxon>
        <taxon>Pseudomonadota</taxon>
        <taxon>Gammaproteobacteria</taxon>
        <taxon>Legionellales</taxon>
        <taxon>Legionellaceae</taxon>
        <taxon>Legionella</taxon>
    </lineage>
</organism>
<comment type="pathway">
    <text evidence="2 6">Cofactor biosynthesis; 7,8-dihydroneopterin triphosphate biosynthesis; 7,8-dihydroneopterin triphosphate from GTP: step 1/1.</text>
</comment>
<comment type="similarity">
    <text evidence="3 6">Belongs to the GTP cyclohydrolase I family.</text>
</comment>
<dbReference type="PROSITE" id="PS00859">
    <property type="entry name" value="GTP_CYCLOHYDROL_1_1"/>
    <property type="match status" value="1"/>
</dbReference>
<sequence>MQAEKYSIDMDEEQQKTDDQEAGDVIKKLLRLIGENPEREGLVDTPRRVVDSWKELYGGYSIDPAKVLSTCFSNKKQYNQLVLLRDIEMFSMCEHHMLPFYGRVHIGYIPDNKVVGLSKLARIVECFSRRLQIQEQLTVEIAEAIHTHLKPKGVGVMIECQHLCMVARGVNKQNPYMVTSHFMGILETESERRKEFNEQITRKL</sequence>
<dbReference type="SUPFAM" id="SSF55620">
    <property type="entry name" value="Tetrahydrobiopterin biosynthesis enzymes-like"/>
    <property type="match status" value="1"/>
</dbReference>
<evidence type="ECO:0000313" key="9">
    <source>
        <dbReference type="EMBL" id="KTC79800.1"/>
    </source>
</evidence>
<dbReference type="STRING" id="28084.Lche_1820"/>
<dbReference type="EMBL" id="LR134173">
    <property type="protein sequence ID" value="VEB38006.1"/>
    <property type="molecule type" value="Genomic_DNA"/>
</dbReference>
<comment type="subunit">
    <text evidence="6">Homopolymer.</text>
</comment>
<keyword evidence="6" id="KW-0547">Nucleotide-binding</keyword>
<dbReference type="PANTHER" id="PTHR11109:SF7">
    <property type="entry name" value="GTP CYCLOHYDROLASE 1"/>
    <property type="match status" value="1"/>
</dbReference>
<dbReference type="UniPathway" id="UPA00848">
    <property type="reaction ID" value="UER00151"/>
</dbReference>
<keyword evidence="4 6" id="KW-0554">One-carbon metabolism</keyword>
<dbReference type="Pfam" id="PF01227">
    <property type="entry name" value="GTP_cyclohydroI"/>
    <property type="match status" value="1"/>
</dbReference>
<keyword evidence="6" id="KW-0479">Metal-binding</keyword>
<dbReference type="HAMAP" id="MF_00223">
    <property type="entry name" value="FolE"/>
    <property type="match status" value="1"/>
</dbReference>
<dbReference type="GO" id="GO:0046654">
    <property type="term" value="P:tetrahydrofolate biosynthetic process"/>
    <property type="evidence" value="ECO:0007669"/>
    <property type="project" value="UniProtKB-UniRule"/>
</dbReference>
<feature type="binding site" evidence="6">
    <location>
        <position position="93"/>
    </location>
    <ligand>
        <name>Zn(2+)</name>
        <dbReference type="ChEBI" id="CHEBI:29105"/>
    </ligand>
</feature>
<reference evidence="9 11" key="1">
    <citation type="submission" date="2015-11" db="EMBL/GenBank/DDBJ databases">
        <title>Genomic analysis of 38 Legionella species identifies large and diverse effector repertoires.</title>
        <authorList>
            <person name="Burstein D."/>
            <person name="Amaro F."/>
            <person name="Zusman T."/>
            <person name="Lifshitz Z."/>
            <person name="Cohen O."/>
            <person name="Gilbert J.A."/>
            <person name="Pupko T."/>
            <person name="Shuman H.A."/>
            <person name="Segal G."/>
        </authorList>
    </citation>
    <scope>NUCLEOTIDE SEQUENCE [LARGE SCALE GENOMIC DNA]</scope>
    <source>
        <strain evidence="9 11">ORW</strain>
    </source>
</reference>
<evidence type="ECO:0000259" key="8">
    <source>
        <dbReference type="Pfam" id="PF01227"/>
    </source>
</evidence>
<dbReference type="GO" id="GO:0006730">
    <property type="term" value="P:one-carbon metabolic process"/>
    <property type="evidence" value="ECO:0007669"/>
    <property type="project" value="UniProtKB-UniRule"/>
</dbReference>
<dbReference type="GO" id="GO:0003934">
    <property type="term" value="F:GTP cyclohydrolase I activity"/>
    <property type="evidence" value="ECO:0007669"/>
    <property type="project" value="UniProtKB-UniRule"/>
</dbReference>
<dbReference type="InterPro" id="IPR001474">
    <property type="entry name" value="GTP_CycHdrlase_I"/>
</dbReference>
<keyword evidence="12" id="KW-1185">Reference proteome</keyword>
<dbReference type="GO" id="GO:0008270">
    <property type="term" value="F:zinc ion binding"/>
    <property type="evidence" value="ECO:0007669"/>
    <property type="project" value="UniProtKB-UniRule"/>
</dbReference>
<dbReference type="RefSeq" id="WP_237761299.1">
    <property type="nucleotide sequence ID" value="NZ_CAAAIT010000001.1"/>
</dbReference>
<dbReference type="InterPro" id="IPR043134">
    <property type="entry name" value="GTP-CH-I_N"/>
</dbReference>
<dbReference type="PATRIC" id="fig|28084.5.peg.1974"/>
<evidence type="ECO:0000313" key="10">
    <source>
        <dbReference type="EMBL" id="VEB38006.1"/>
    </source>
</evidence>
<evidence type="ECO:0000313" key="11">
    <source>
        <dbReference type="Proteomes" id="UP000054921"/>
    </source>
</evidence>
<comment type="catalytic activity">
    <reaction evidence="1 6">
        <text>GTP + H2O = 7,8-dihydroneopterin 3'-triphosphate + formate + H(+)</text>
        <dbReference type="Rhea" id="RHEA:17473"/>
        <dbReference type="ChEBI" id="CHEBI:15377"/>
        <dbReference type="ChEBI" id="CHEBI:15378"/>
        <dbReference type="ChEBI" id="CHEBI:15740"/>
        <dbReference type="ChEBI" id="CHEBI:37565"/>
        <dbReference type="ChEBI" id="CHEBI:58462"/>
        <dbReference type="EC" id="3.5.4.16"/>
    </reaction>
</comment>
<dbReference type="EMBL" id="LNXW01000013">
    <property type="protein sequence ID" value="KTC79800.1"/>
    <property type="molecule type" value="Genomic_DNA"/>
</dbReference>
<dbReference type="EC" id="3.5.4.16" evidence="6"/>
<dbReference type="GO" id="GO:0005525">
    <property type="term" value="F:GTP binding"/>
    <property type="evidence" value="ECO:0007669"/>
    <property type="project" value="UniProtKB-KW"/>
</dbReference>
<dbReference type="GO" id="GO:0005737">
    <property type="term" value="C:cytoplasm"/>
    <property type="evidence" value="ECO:0007669"/>
    <property type="project" value="TreeGrafter"/>
</dbReference>
<evidence type="ECO:0000256" key="1">
    <source>
        <dbReference type="ARBA" id="ARBA00001052"/>
    </source>
</evidence>
<protein>
    <recommendedName>
        <fullName evidence="6">GTP cyclohydrolase 1</fullName>
        <ecNumber evidence="6">3.5.4.16</ecNumber>
    </recommendedName>
    <alternativeName>
        <fullName evidence="6">GTP cyclohydrolase I</fullName>
        <shortName evidence="6">GTP-CH-I</shortName>
    </alternativeName>
</protein>
<dbReference type="AlphaFoldDB" id="A0A0W0S8H7"/>
<dbReference type="InterPro" id="IPR018234">
    <property type="entry name" value="GTP_CycHdrlase_I_CS"/>
</dbReference>
<keyword evidence="5 6" id="KW-0378">Hydrolase</keyword>
<evidence type="ECO:0000313" key="12">
    <source>
        <dbReference type="Proteomes" id="UP000277577"/>
    </source>
</evidence>
<proteinExistence type="inferred from homology"/>
<evidence type="ECO:0000256" key="5">
    <source>
        <dbReference type="ARBA" id="ARBA00022801"/>
    </source>
</evidence>
<feature type="region of interest" description="Disordered" evidence="7">
    <location>
        <begin position="1"/>
        <end position="21"/>
    </location>
</feature>
<evidence type="ECO:0000256" key="7">
    <source>
        <dbReference type="SAM" id="MobiDB-lite"/>
    </source>
</evidence>
<dbReference type="Proteomes" id="UP000277577">
    <property type="component" value="Chromosome"/>
</dbReference>
<dbReference type="NCBIfam" id="NF006825">
    <property type="entry name" value="PRK09347.1-2"/>
    <property type="match status" value="1"/>
</dbReference>
<dbReference type="InterPro" id="IPR020602">
    <property type="entry name" value="GTP_CycHdrlase_I_dom"/>
</dbReference>
<keyword evidence="6" id="KW-0342">GTP-binding</keyword>
<reference evidence="10 12" key="2">
    <citation type="submission" date="2018-12" db="EMBL/GenBank/DDBJ databases">
        <authorList>
            <consortium name="Pathogen Informatics"/>
        </authorList>
    </citation>
    <scope>NUCLEOTIDE SEQUENCE [LARGE SCALE GENOMIC DNA]</scope>
    <source>
        <strain evidence="10 12">NCTC11976</strain>
    </source>
</reference>
<dbReference type="InterPro" id="IPR043133">
    <property type="entry name" value="GTP-CH-I_C/QueF"/>
</dbReference>
<evidence type="ECO:0000256" key="3">
    <source>
        <dbReference type="ARBA" id="ARBA00008085"/>
    </source>
</evidence>
<dbReference type="NCBIfam" id="TIGR00063">
    <property type="entry name" value="folE"/>
    <property type="match status" value="1"/>
</dbReference>
<dbReference type="Proteomes" id="UP000054921">
    <property type="component" value="Unassembled WGS sequence"/>
</dbReference>
<accession>A0A0W0S8H7</accession>
<name>A0A0W0S8H7_9GAMM</name>
<feature type="binding site" evidence="6">
    <location>
        <position position="164"/>
    </location>
    <ligand>
        <name>Zn(2+)</name>
        <dbReference type="ChEBI" id="CHEBI:29105"/>
    </ligand>
</feature>
<dbReference type="Gene3D" id="3.30.1130.10">
    <property type="match status" value="1"/>
</dbReference>
<dbReference type="Gene3D" id="1.10.286.10">
    <property type="match status" value="1"/>
</dbReference>
<feature type="binding site" evidence="6">
    <location>
        <position position="96"/>
    </location>
    <ligand>
        <name>Zn(2+)</name>
        <dbReference type="ChEBI" id="CHEBI:29105"/>
    </ligand>
</feature>
<gene>
    <name evidence="9" type="primary">folE_1</name>
    <name evidence="6" type="synonym">folE</name>
    <name evidence="10" type="synonym">folE_2</name>
    <name evidence="9" type="ORF">Lche_1820</name>
    <name evidence="10" type="ORF">NCTC11976_02506</name>
</gene>
<dbReference type="NCBIfam" id="NF006826">
    <property type="entry name" value="PRK09347.1-3"/>
    <property type="match status" value="1"/>
</dbReference>
<evidence type="ECO:0000256" key="2">
    <source>
        <dbReference type="ARBA" id="ARBA00005080"/>
    </source>
</evidence>
<dbReference type="PANTHER" id="PTHR11109">
    <property type="entry name" value="GTP CYCLOHYDROLASE I"/>
    <property type="match status" value="1"/>
</dbReference>
<evidence type="ECO:0000256" key="6">
    <source>
        <dbReference type="HAMAP-Rule" id="MF_00223"/>
    </source>
</evidence>